<dbReference type="Proteomes" id="UP000199073">
    <property type="component" value="Unassembled WGS sequence"/>
</dbReference>
<protein>
    <submittedName>
        <fullName evidence="1">Uncharacterized protein</fullName>
    </submittedName>
</protein>
<evidence type="ECO:0000313" key="1">
    <source>
        <dbReference type="EMBL" id="SDO45063.1"/>
    </source>
</evidence>
<organism evidence="1 2">
    <name type="scientific">Desulforhopalus singaporensis</name>
    <dbReference type="NCBI Taxonomy" id="91360"/>
    <lineage>
        <taxon>Bacteria</taxon>
        <taxon>Pseudomonadati</taxon>
        <taxon>Thermodesulfobacteriota</taxon>
        <taxon>Desulfobulbia</taxon>
        <taxon>Desulfobulbales</taxon>
        <taxon>Desulfocapsaceae</taxon>
        <taxon>Desulforhopalus</taxon>
    </lineage>
</organism>
<keyword evidence="2" id="KW-1185">Reference proteome</keyword>
<sequence length="149" mass="16480">MHPIKAFLNRMPIFISSLMTTGKGGCDLAHCRTDLARAVQGKTGSYGENDVHPRRIPVPLNPERFPDNSFNAISLYRTANFTVNAYSDPAFSRGIRQADQTKPFTVKAFPPTVNSIKLPSLPDEVRLQESLIGQVTLKVFSAPWRGVHG</sequence>
<name>A0A1H0JND7_9BACT</name>
<reference evidence="1 2" key="1">
    <citation type="submission" date="2016-10" db="EMBL/GenBank/DDBJ databases">
        <authorList>
            <person name="de Groot N.N."/>
        </authorList>
    </citation>
    <scope>NUCLEOTIDE SEQUENCE [LARGE SCALE GENOMIC DNA]</scope>
    <source>
        <strain evidence="1 2">DSM 12130</strain>
    </source>
</reference>
<accession>A0A1H0JND7</accession>
<gene>
    <name evidence="1" type="ORF">SAMN05660330_00257</name>
</gene>
<dbReference type="EMBL" id="FNJI01000002">
    <property type="protein sequence ID" value="SDO45063.1"/>
    <property type="molecule type" value="Genomic_DNA"/>
</dbReference>
<dbReference type="AlphaFoldDB" id="A0A1H0JND7"/>
<proteinExistence type="predicted"/>
<evidence type="ECO:0000313" key="2">
    <source>
        <dbReference type="Proteomes" id="UP000199073"/>
    </source>
</evidence>